<dbReference type="eggNOG" id="COG0702">
    <property type="taxonomic scope" value="Bacteria"/>
</dbReference>
<accession>A4A745</accession>
<dbReference type="InterPro" id="IPR036291">
    <property type="entry name" value="NAD(P)-bd_dom_sf"/>
</dbReference>
<dbReference type="Gene3D" id="3.40.50.720">
    <property type="entry name" value="NAD(P)-binding Rossmann-like Domain"/>
    <property type="match status" value="1"/>
</dbReference>
<reference evidence="1 2" key="1">
    <citation type="journal article" date="2007" name="Proc. Natl. Acad. Sci. U.S.A.">
        <title>Characterization of a marine gammaproteobacterium capable of aerobic anoxygenic photosynthesis.</title>
        <authorList>
            <person name="Fuchs B.M."/>
            <person name="Spring S."/>
            <person name="Teeling H."/>
            <person name="Quast C."/>
            <person name="Wulf J."/>
            <person name="Schattenhofer M."/>
            <person name="Yan S."/>
            <person name="Ferriera S."/>
            <person name="Johnson J."/>
            <person name="Glockner F.O."/>
            <person name="Amann R."/>
        </authorList>
    </citation>
    <scope>NUCLEOTIDE SEQUENCE [LARGE SCALE GENOMIC DNA]</scope>
    <source>
        <strain evidence="1">KT71</strain>
    </source>
</reference>
<sequence length="211" mass="22624">MKPVLLAGATGLVGQAVLAAHDPEKLQITTVGRRKTGQLSREIVADFQTVMDLPGAEVAVCALGTTIARAGSRDAFRSVDYDAVLRFAEAAQTAGVTHFIVVSAVGANSKAAVFYARVKGEVERELESLGFKRLDILQPGLLLGDRQESRPVETFLRRTDPLTRLFLQGPLDRYAGITVEVMAGAIIALCEAPEAGVYRHENRALHQLAGS</sequence>
<dbReference type="AlphaFoldDB" id="A4A745"/>
<protein>
    <submittedName>
        <fullName evidence="1">NADH(P)-binding protein</fullName>
    </submittedName>
</protein>
<gene>
    <name evidence="1" type="ORF">KT71_02667</name>
</gene>
<dbReference type="PANTHER" id="PTHR14097:SF7">
    <property type="entry name" value="OXIDOREDUCTASE HTATIP2"/>
    <property type="match status" value="1"/>
</dbReference>
<dbReference type="STRING" id="314285.KT71_02667"/>
<name>A4A745_9GAMM</name>
<reference evidence="1 2" key="2">
    <citation type="journal article" date="2009" name="PLoS ONE">
        <title>The photosynthetic apparatus and its regulation in the aerobic gammaproteobacterium Congregibacter litoralis gen. nov., sp. nov.</title>
        <authorList>
            <person name="Spring S."/>
            <person name="Lunsdorf H."/>
            <person name="Fuchs B.M."/>
            <person name="Tindall B.J."/>
        </authorList>
    </citation>
    <scope>NUCLEOTIDE SEQUENCE [LARGE SCALE GENOMIC DNA]</scope>
    <source>
        <strain evidence="1">KT71</strain>
    </source>
</reference>
<dbReference type="OrthoDB" id="9798632at2"/>
<keyword evidence="2" id="KW-1185">Reference proteome</keyword>
<dbReference type="PANTHER" id="PTHR14097">
    <property type="entry name" value="OXIDOREDUCTASE HTATIP2"/>
    <property type="match status" value="1"/>
</dbReference>
<evidence type="ECO:0000313" key="2">
    <source>
        <dbReference type="Proteomes" id="UP000019205"/>
    </source>
</evidence>
<dbReference type="InterPro" id="IPR014843">
    <property type="entry name" value="Him1/Fmp52"/>
</dbReference>
<proteinExistence type="predicted"/>
<organism evidence="1 2">
    <name type="scientific">Congregibacter litoralis KT71</name>
    <dbReference type="NCBI Taxonomy" id="314285"/>
    <lineage>
        <taxon>Bacteria</taxon>
        <taxon>Pseudomonadati</taxon>
        <taxon>Pseudomonadota</taxon>
        <taxon>Gammaproteobacteria</taxon>
        <taxon>Cellvibrionales</taxon>
        <taxon>Halieaceae</taxon>
        <taxon>Congregibacter</taxon>
    </lineage>
</organism>
<evidence type="ECO:0000313" key="1">
    <source>
        <dbReference type="EMBL" id="EAQ98114.1"/>
    </source>
</evidence>
<dbReference type="HOGENOM" id="CLU_071330_2_0_6"/>
<dbReference type="SUPFAM" id="SSF51735">
    <property type="entry name" value="NAD(P)-binding Rossmann-fold domains"/>
    <property type="match status" value="1"/>
</dbReference>
<dbReference type="RefSeq" id="WP_008292935.1">
    <property type="nucleotide sequence ID" value="NZ_CM002299.1"/>
</dbReference>
<dbReference type="EMBL" id="AAOA02000002">
    <property type="protein sequence ID" value="EAQ98114.1"/>
    <property type="molecule type" value="Genomic_DNA"/>
</dbReference>
<dbReference type="Proteomes" id="UP000019205">
    <property type="component" value="Chromosome"/>
</dbReference>
<dbReference type="Pfam" id="PF08732">
    <property type="entry name" value="HIM1"/>
    <property type="match status" value="1"/>
</dbReference>
<comment type="caution">
    <text evidence="1">The sequence shown here is derived from an EMBL/GenBank/DDBJ whole genome shotgun (WGS) entry which is preliminary data.</text>
</comment>